<evidence type="ECO:0000313" key="2">
    <source>
        <dbReference type="Proteomes" id="UP000649617"/>
    </source>
</evidence>
<dbReference type="EMBL" id="CAJNIZ010004714">
    <property type="protein sequence ID" value="CAE7235355.1"/>
    <property type="molecule type" value="Genomic_DNA"/>
</dbReference>
<evidence type="ECO:0000313" key="1">
    <source>
        <dbReference type="EMBL" id="CAE7235355.1"/>
    </source>
</evidence>
<protein>
    <submittedName>
        <fullName evidence="1">Uncharacterized protein</fullName>
    </submittedName>
</protein>
<keyword evidence="2" id="KW-1185">Reference proteome</keyword>
<dbReference type="AlphaFoldDB" id="A0A812KXC3"/>
<proteinExistence type="predicted"/>
<reference evidence="1" key="1">
    <citation type="submission" date="2021-02" db="EMBL/GenBank/DDBJ databases">
        <authorList>
            <person name="Dougan E. K."/>
            <person name="Rhodes N."/>
            <person name="Thang M."/>
            <person name="Chan C."/>
        </authorList>
    </citation>
    <scope>NUCLEOTIDE SEQUENCE</scope>
</reference>
<feature type="non-terminal residue" evidence="1">
    <location>
        <position position="67"/>
    </location>
</feature>
<accession>A0A812KXC3</accession>
<dbReference type="Proteomes" id="UP000649617">
    <property type="component" value="Unassembled WGS sequence"/>
</dbReference>
<organism evidence="1 2">
    <name type="scientific">Symbiodinium pilosum</name>
    <name type="common">Dinoflagellate</name>
    <dbReference type="NCBI Taxonomy" id="2952"/>
    <lineage>
        <taxon>Eukaryota</taxon>
        <taxon>Sar</taxon>
        <taxon>Alveolata</taxon>
        <taxon>Dinophyceae</taxon>
        <taxon>Suessiales</taxon>
        <taxon>Symbiodiniaceae</taxon>
        <taxon>Symbiodinium</taxon>
    </lineage>
</organism>
<gene>
    <name evidence="1" type="ORF">SPIL2461_LOCUS3789</name>
</gene>
<sequence>LIAAIRETAVASTVRTPTTRTSCVIRGTWSLLRLRQKMKTRQRRFLPIFSRLTKYFAWMPQNGARKE</sequence>
<comment type="caution">
    <text evidence="1">The sequence shown here is derived from an EMBL/GenBank/DDBJ whole genome shotgun (WGS) entry which is preliminary data.</text>
</comment>
<feature type="non-terminal residue" evidence="1">
    <location>
        <position position="1"/>
    </location>
</feature>
<name>A0A812KXC3_SYMPI</name>